<dbReference type="InterPro" id="IPR003265">
    <property type="entry name" value="HhH-GPD_domain"/>
</dbReference>
<dbReference type="STRING" id="112413.SAMN05421854_114131"/>
<name>A0A1I5ZA93_9PSEU</name>
<accession>A0A1I5ZA93</accession>
<evidence type="ECO:0000256" key="2">
    <source>
        <dbReference type="ARBA" id="ARBA00012000"/>
    </source>
</evidence>
<dbReference type="GO" id="GO:0005737">
    <property type="term" value="C:cytoplasm"/>
    <property type="evidence" value="ECO:0007669"/>
    <property type="project" value="TreeGrafter"/>
</dbReference>
<evidence type="ECO:0000256" key="1">
    <source>
        <dbReference type="ARBA" id="ARBA00000086"/>
    </source>
</evidence>
<dbReference type="GO" id="GO:0006285">
    <property type="term" value="P:base-excision repair, AP site formation"/>
    <property type="evidence" value="ECO:0007669"/>
    <property type="project" value="TreeGrafter"/>
</dbReference>
<feature type="domain" description="HhH-GPD" evidence="5">
    <location>
        <begin position="140"/>
        <end position="301"/>
    </location>
</feature>
<dbReference type="Proteomes" id="UP000199137">
    <property type="component" value="Unassembled WGS sequence"/>
</dbReference>
<dbReference type="EC" id="3.2.2.21" evidence="2"/>
<organism evidence="6 7">
    <name type="scientific">Amycolatopsis rubida</name>
    <dbReference type="NCBI Taxonomy" id="112413"/>
    <lineage>
        <taxon>Bacteria</taxon>
        <taxon>Bacillati</taxon>
        <taxon>Actinomycetota</taxon>
        <taxon>Actinomycetes</taxon>
        <taxon>Pseudonocardiales</taxon>
        <taxon>Pseudonocardiaceae</taxon>
        <taxon>Amycolatopsis</taxon>
    </lineage>
</organism>
<evidence type="ECO:0000256" key="3">
    <source>
        <dbReference type="ARBA" id="ARBA00022763"/>
    </source>
</evidence>
<protein>
    <recommendedName>
        <fullName evidence="2">DNA-3-methyladenine glycosylase II</fullName>
        <ecNumber evidence="2">3.2.2.21</ecNumber>
    </recommendedName>
</protein>
<comment type="catalytic activity">
    <reaction evidence="1">
        <text>Hydrolysis of alkylated DNA, releasing 3-methyladenine, 3-methylguanine, 7-methylguanine and 7-methyladenine.</text>
        <dbReference type="EC" id="3.2.2.21"/>
    </reaction>
</comment>
<dbReference type="PANTHER" id="PTHR43003:SF13">
    <property type="entry name" value="DNA-3-METHYLADENINE GLYCOSYLASE 2"/>
    <property type="match status" value="1"/>
</dbReference>
<dbReference type="GO" id="GO:0008725">
    <property type="term" value="F:DNA-3-methyladenine glycosylase activity"/>
    <property type="evidence" value="ECO:0007669"/>
    <property type="project" value="TreeGrafter"/>
</dbReference>
<evidence type="ECO:0000313" key="7">
    <source>
        <dbReference type="Proteomes" id="UP000199137"/>
    </source>
</evidence>
<dbReference type="SUPFAM" id="SSF48150">
    <property type="entry name" value="DNA-glycosylase"/>
    <property type="match status" value="1"/>
</dbReference>
<evidence type="ECO:0000256" key="4">
    <source>
        <dbReference type="ARBA" id="ARBA00023204"/>
    </source>
</evidence>
<keyword evidence="3" id="KW-0227">DNA damage</keyword>
<dbReference type="InterPro" id="IPR011257">
    <property type="entry name" value="DNA_glycosylase"/>
</dbReference>
<evidence type="ECO:0000313" key="6">
    <source>
        <dbReference type="EMBL" id="SFQ53295.1"/>
    </source>
</evidence>
<dbReference type="GO" id="GO:0032993">
    <property type="term" value="C:protein-DNA complex"/>
    <property type="evidence" value="ECO:0007669"/>
    <property type="project" value="TreeGrafter"/>
</dbReference>
<reference evidence="7" key="1">
    <citation type="submission" date="2016-10" db="EMBL/GenBank/DDBJ databases">
        <authorList>
            <person name="Varghese N."/>
            <person name="Submissions S."/>
        </authorList>
    </citation>
    <scope>NUCLEOTIDE SEQUENCE [LARGE SCALE GENOMIC DNA]</scope>
    <source>
        <strain evidence="7">DSM 44637</strain>
    </source>
</reference>
<dbReference type="AlphaFoldDB" id="A0A1I5ZA93"/>
<keyword evidence="4" id="KW-0234">DNA repair</keyword>
<dbReference type="Gene3D" id="1.10.1670.40">
    <property type="match status" value="1"/>
</dbReference>
<evidence type="ECO:0000259" key="5">
    <source>
        <dbReference type="SMART" id="SM00478"/>
    </source>
</evidence>
<dbReference type="RefSeq" id="WP_093576279.1">
    <property type="nucleotide sequence ID" value="NZ_FOWC01000014.1"/>
</dbReference>
<dbReference type="SMART" id="SM00478">
    <property type="entry name" value="ENDO3c"/>
    <property type="match status" value="1"/>
</dbReference>
<dbReference type="InterPro" id="IPR051912">
    <property type="entry name" value="Alkylbase_DNA_Glycosylase/TA"/>
</dbReference>
<dbReference type="PANTHER" id="PTHR43003">
    <property type="entry name" value="DNA-3-METHYLADENINE GLYCOSYLASE"/>
    <property type="match status" value="1"/>
</dbReference>
<dbReference type="EMBL" id="FOWC01000014">
    <property type="protein sequence ID" value="SFQ53295.1"/>
    <property type="molecule type" value="Genomic_DNA"/>
</dbReference>
<dbReference type="GO" id="GO:0043916">
    <property type="term" value="F:DNA-7-methylguanine glycosylase activity"/>
    <property type="evidence" value="ECO:0007669"/>
    <property type="project" value="TreeGrafter"/>
</dbReference>
<sequence>MTAPILRPIDLPTGEIAVHGAFDLSAASRWLAGAGPAGSFAAEPGVLRMAFPVEGTWTHAGAAIRQRSPGTVEVGVAAPVEIAARVVAQVRRMLSLDVDESGFAEVASRDSVVRRLHARHSGARPVLFPSPYEAACWAVLTQGMRAQQARRFHEQLALRHGCQVGEDGPFSFPSPQILAKLGDEPSVGPFRLARLRAVARAAVDGRLDAEELLALPIPDAMSRLCAIPGIGAFSAEHILLHGAGHPDLFPRLDTQLHQILCAEYALPPDTPPDELEPLAEDWRPYRSWVVHLFRLDRLGASVSGEVAD</sequence>
<gene>
    <name evidence="6" type="ORF">SAMN05421854_114131</name>
</gene>
<dbReference type="Gene3D" id="1.10.340.30">
    <property type="entry name" value="Hypothetical protein, domain 2"/>
    <property type="match status" value="1"/>
</dbReference>
<dbReference type="GO" id="GO:0006307">
    <property type="term" value="P:DNA alkylation repair"/>
    <property type="evidence" value="ECO:0007669"/>
    <property type="project" value="TreeGrafter"/>
</dbReference>
<dbReference type="GO" id="GO:0032131">
    <property type="term" value="F:alkylated DNA binding"/>
    <property type="evidence" value="ECO:0007669"/>
    <property type="project" value="TreeGrafter"/>
</dbReference>
<proteinExistence type="predicted"/>
<dbReference type="OrthoDB" id="9811249at2"/>